<evidence type="ECO:0000313" key="1">
    <source>
        <dbReference type="EMBL" id="OXU26231.1"/>
    </source>
</evidence>
<keyword evidence="2" id="KW-1185">Reference proteome</keyword>
<dbReference type="Proteomes" id="UP000215335">
    <property type="component" value="Unassembled WGS sequence"/>
</dbReference>
<dbReference type="AlphaFoldDB" id="A0A232F5Y4"/>
<proteinExistence type="predicted"/>
<dbReference type="EMBL" id="NNAY01000844">
    <property type="protein sequence ID" value="OXU26231.1"/>
    <property type="molecule type" value="Genomic_DNA"/>
</dbReference>
<name>A0A232F5Y4_9HYME</name>
<accession>A0A232F5Y4</accession>
<organism evidence="1 2">
    <name type="scientific">Trichomalopsis sarcophagae</name>
    <dbReference type="NCBI Taxonomy" id="543379"/>
    <lineage>
        <taxon>Eukaryota</taxon>
        <taxon>Metazoa</taxon>
        <taxon>Ecdysozoa</taxon>
        <taxon>Arthropoda</taxon>
        <taxon>Hexapoda</taxon>
        <taxon>Insecta</taxon>
        <taxon>Pterygota</taxon>
        <taxon>Neoptera</taxon>
        <taxon>Endopterygota</taxon>
        <taxon>Hymenoptera</taxon>
        <taxon>Apocrita</taxon>
        <taxon>Proctotrupomorpha</taxon>
        <taxon>Chalcidoidea</taxon>
        <taxon>Pteromalidae</taxon>
        <taxon>Pteromalinae</taxon>
        <taxon>Trichomalopsis</taxon>
    </lineage>
</organism>
<sequence length="83" mass="9110">MPPVSSVLAFSECTTTPAARLGSLFFSRSALNGSKQSSKHFFAASCLALGTRAREKAASSRRRSLILVERRAHSYTSRSRRYA</sequence>
<gene>
    <name evidence="1" type="ORF">TSAR_009304</name>
</gene>
<evidence type="ECO:0000313" key="2">
    <source>
        <dbReference type="Proteomes" id="UP000215335"/>
    </source>
</evidence>
<comment type="caution">
    <text evidence="1">The sequence shown here is derived from an EMBL/GenBank/DDBJ whole genome shotgun (WGS) entry which is preliminary data.</text>
</comment>
<protein>
    <submittedName>
        <fullName evidence="1">Uncharacterized protein</fullName>
    </submittedName>
</protein>
<reference evidence="1 2" key="1">
    <citation type="journal article" date="2017" name="Curr. Biol.">
        <title>The Evolution of Venom by Co-option of Single-Copy Genes.</title>
        <authorList>
            <person name="Martinson E.O."/>
            <person name="Mrinalini"/>
            <person name="Kelkar Y.D."/>
            <person name="Chang C.H."/>
            <person name="Werren J.H."/>
        </authorList>
    </citation>
    <scope>NUCLEOTIDE SEQUENCE [LARGE SCALE GENOMIC DNA]</scope>
    <source>
        <strain evidence="1 2">Alberta</strain>
        <tissue evidence="1">Whole body</tissue>
    </source>
</reference>